<accession>A0AA39I3C9</accession>
<gene>
    <name evidence="1" type="ORF">QR680_012436</name>
</gene>
<protein>
    <submittedName>
        <fullName evidence="1">Uncharacterized protein</fullName>
    </submittedName>
</protein>
<dbReference type="EMBL" id="JAUCMV010000002">
    <property type="protein sequence ID" value="KAK0416355.1"/>
    <property type="molecule type" value="Genomic_DNA"/>
</dbReference>
<evidence type="ECO:0000313" key="1">
    <source>
        <dbReference type="EMBL" id="KAK0416355.1"/>
    </source>
</evidence>
<dbReference type="Proteomes" id="UP001175271">
    <property type="component" value="Unassembled WGS sequence"/>
</dbReference>
<comment type="caution">
    <text evidence="1">The sequence shown here is derived from an EMBL/GenBank/DDBJ whole genome shotgun (WGS) entry which is preliminary data.</text>
</comment>
<proteinExistence type="predicted"/>
<sequence length="291" mass="33689">MSGGDREEHVTVIREVKYSGGQSPDRAEEYIERQTSTPGDIITKQSRHKEKKHDAILRRHWTASAPDWTTQRTESCFCRLALQGSRVAGFVKVEFTSSRGSGTCRRPRSRVQSWELAITCRHNGSSSHLRLRFLPLANEIGHHFLAMNSVPCNFISSVVAFMSVQNWNFDALETLNSILWSRISKLQAGKVVRFESRLLFDVDTDSWRVVFYNSRQQTFNFDELTTFSRDIVFFEEVSIGYLEDDDDKTDAEHFREQKIDFFLLDLPDHHLNDTILWKFVDCDFSGCSKDN</sequence>
<evidence type="ECO:0000313" key="2">
    <source>
        <dbReference type="Proteomes" id="UP001175271"/>
    </source>
</evidence>
<reference evidence="1" key="1">
    <citation type="submission" date="2023-06" db="EMBL/GenBank/DDBJ databases">
        <title>Genomic analysis of the entomopathogenic nematode Steinernema hermaphroditum.</title>
        <authorList>
            <person name="Schwarz E.M."/>
            <person name="Heppert J.K."/>
            <person name="Baniya A."/>
            <person name="Schwartz H.T."/>
            <person name="Tan C.-H."/>
            <person name="Antoshechkin I."/>
            <person name="Sternberg P.W."/>
            <person name="Goodrich-Blair H."/>
            <person name="Dillman A.R."/>
        </authorList>
    </citation>
    <scope>NUCLEOTIDE SEQUENCE</scope>
    <source>
        <strain evidence="1">PS9179</strain>
        <tissue evidence="1">Whole animal</tissue>
    </source>
</reference>
<keyword evidence="2" id="KW-1185">Reference proteome</keyword>
<organism evidence="1 2">
    <name type="scientific">Steinernema hermaphroditum</name>
    <dbReference type="NCBI Taxonomy" id="289476"/>
    <lineage>
        <taxon>Eukaryota</taxon>
        <taxon>Metazoa</taxon>
        <taxon>Ecdysozoa</taxon>
        <taxon>Nematoda</taxon>
        <taxon>Chromadorea</taxon>
        <taxon>Rhabditida</taxon>
        <taxon>Tylenchina</taxon>
        <taxon>Panagrolaimomorpha</taxon>
        <taxon>Strongyloidoidea</taxon>
        <taxon>Steinernematidae</taxon>
        <taxon>Steinernema</taxon>
    </lineage>
</organism>
<dbReference type="AlphaFoldDB" id="A0AA39I3C9"/>
<name>A0AA39I3C9_9BILA</name>